<feature type="compositionally biased region" description="Low complexity" evidence="1">
    <location>
        <begin position="27"/>
        <end position="54"/>
    </location>
</feature>
<feature type="region of interest" description="Disordered" evidence="1">
    <location>
        <begin position="1"/>
        <end position="62"/>
    </location>
</feature>
<name>A0A318TPK4_9BRAD</name>
<organism evidence="2 3">
    <name type="scientific">Rhodopseudomonas faecalis</name>
    <dbReference type="NCBI Taxonomy" id="99655"/>
    <lineage>
        <taxon>Bacteria</taxon>
        <taxon>Pseudomonadati</taxon>
        <taxon>Pseudomonadota</taxon>
        <taxon>Alphaproteobacteria</taxon>
        <taxon>Hyphomicrobiales</taxon>
        <taxon>Nitrobacteraceae</taxon>
        <taxon>Rhodopseudomonas</taxon>
    </lineage>
</organism>
<proteinExistence type="predicted"/>
<gene>
    <name evidence="2" type="ORF">BJ122_102154</name>
</gene>
<accession>A0A318TPK4</accession>
<protein>
    <submittedName>
        <fullName evidence="2">Uncharacterized protein</fullName>
    </submittedName>
</protein>
<evidence type="ECO:0000313" key="2">
    <source>
        <dbReference type="EMBL" id="PYF04928.1"/>
    </source>
</evidence>
<dbReference type="Proteomes" id="UP000248148">
    <property type="component" value="Unassembled WGS sequence"/>
</dbReference>
<reference evidence="2 3" key="1">
    <citation type="submission" date="2018-06" db="EMBL/GenBank/DDBJ databases">
        <title>Genomic Encyclopedia of Archaeal and Bacterial Type Strains, Phase II (KMG-II): from individual species to whole genera.</title>
        <authorList>
            <person name="Goeker M."/>
        </authorList>
    </citation>
    <scope>NUCLEOTIDE SEQUENCE [LARGE SCALE GENOMIC DNA]</scope>
    <source>
        <strain evidence="2 3">JCM 11668</strain>
    </source>
</reference>
<feature type="compositionally biased region" description="Polar residues" evidence="1">
    <location>
        <begin position="1"/>
        <end position="17"/>
    </location>
</feature>
<comment type="caution">
    <text evidence="2">The sequence shown here is derived from an EMBL/GenBank/DDBJ whole genome shotgun (WGS) entry which is preliminary data.</text>
</comment>
<keyword evidence="3" id="KW-1185">Reference proteome</keyword>
<evidence type="ECO:0000256" key="1">
    <source>
        <dbReference type="SAM" id="MobiDB-lite"/>
    </source>
</evidence>
<dbReference type="OrthoDB" id="8130154at2"/>
<dbReference type="AlphaFoldDB" id="A0A318TPK4"/>
<sequence>MKTTRATSSAKTPTGRTTVAARKRAAKTSAAKASAAKTSATAKTAKTARATSTRKAAKPPVVEREEAAGSLIERVERAVEREIAQIEAMVGGADELTEPRSDAERRARTLASLTRTLLELRRLRADDDVQRTADDDAIPRDLDELRRALSRRLDQLVDGAAPLSAAGDE</sequence>
<evidence type="ECO:0000313" key="3">
    <source>
        <dbReference type="Proteomes" id="UP000248148"/>
    </source>
</evidence>
<dbReference type="EMBL" id="QJTI01000002">
    <property type="protein sequence ID" value="PYF04928.1"/>
    <property type="molecule type" value="Genomic_DNA"/>
</dbReference>